<keyword evidence="11 13" id="KW-0443">Lipid metabolism</keyword>
<protein>
    <recommendedName>
        <fullName evidence="4 13">Tetraacyldisaccharide 4'-kinase</fullName>
        <ecNumber evidence="3 13">2.7.1.130</ecNumber>
    </recommendedName>
    <alternativeName>
        <fullName evidence="12 13">Lipid A 4'-kinase</fullName>
    </alternativeName>
</protein>
<evidence type="ECO:0000256" key="8">
    <source>
        <dbReference type="ARBA" id="ARBA00022741"/>
    </source>
</evidence>
<evidence type="ECO:0000256" key="7">
    <source>
        <dbReference type="ARBA" id="ARBA00022679"/>
    </source>
</evidence>
<dbReference type="Pfam" id="PF02606">
    <property type="entry name" value="LpxK"/>
    <property type="match status" value="1"/>
</dbReference>
<gene>
    <name evidence="13 14" type="primary">lpxK</name>
    <name evidence="14" type="ORF">ASN18_1525</name>
</gene>
<keyword evidence="10 13" id="KW-0067">ATP-binding</keyword>
<dbReference type="RefSeq" id="WP_236861597.1">
    <property type="nucleotide sequence ID" value="NZ_LNQR01000056.1"/>
</dbReference>
<keyword evidence="6 13" id="KW-0441">Lipid A biosynthesis</keyword>
<evidence type="ECO:0000256" key="1">
    <source>
        <dbReference type="ARBA" id="ARBA00002274"/>
    </source>
</evidence>
<evidence type="ECO:0000256" key="11">
    <source>
        <dbReference type="ARBA" id="ARBA00023098"/>
    </source>
</evidence>
<comment type="function">
    <text evidence="1 13">Transfers the gamma-phosphate of ATP to the 4'-position of a tetraacyldisaccharide 1-phosphate intermediate (termed DS-1-P) to form tetraacyldisaccharide 1,4'-bis-phosphate (lipid IVA).</text>
</comment>
<evidence type="ECO:0000256" key="9">
    <source>
        <dbReference type="ARBA" id="ARBA00022777"/>
    </source>
</evidence>
<accession>A0ABR5SFS4</accession>
<evidence type="ECO:0000256" key="10">
    <source>
        <dbReference type="ARBA" id="ARBA00022840"/>
    </source>
</evidence>
<evidence type="ECO:0000256" key="13">
    <source>
        <dbReference type="HAMAP-Rule" id="MF_00409"/>
    </source>
</evidence>
<dbReference type="NCBIfam" id="TIGR00682">
    <property type="entry name" value="lpxK"/>
    <property type="match status" value="1"/>
</dbReference>
<dbReference type="EC" id="2.7.1.130" evidence="3 13"/>
<dbReference type="PANTHER" id="PTHR42724:SF1">
    <property type="entry name" value="TETRAACYLDISACCHARIDE 4'-KINASE, MITOCHONDRIAL-RELATED"/>
    <property type="match status" value="1"/>
</dbReference>
<keyword evidence="9 13" id="KW-0418">Kinase</keyword>
<evidence type="ECO:0000313" key="14">
    <source>
        <dbReference type="EMBL" id="KWT86802.1"/>
    </source>
</evidence>
<comment type="similarity">
    <text evidence="13">Belongs to the LpxK family.</text>
</comment>
<keyword evidence="8 13" id="KW-0547">Nucleotide-binding</keyword>
<organism evidence="14 15">
    <name type="scientific">Candidatus Magnetominusculus xianensis</name>
    <dbReference type="NCBI Taxonomy" id="1748249"/>
    <lineage>
        <taxon>Bacteria</taxon>
        <taxon>Pseudomonadati</taxon>
        <taxon>Nitrospirota</taxon>
        <taxon>Nitrospiria</taxon>
        <taxon>Nitrospirales</taxon>
        <taxon>Nitrospiraceae</taxon>
        <taxon>Candidatus Magnetominusculus</taxon>
    </lineage>
</organism>
<dbReference type="Proteomes" id="UP000060487">
    <property type="component" value="Unassembled WGS sequence"/>
</dbReference>
<dbReference type="PANTHER" id="PTHR42724">
    <property type="entry name" value="TETRAACYLDISACCHARIDE 4'-KINASE"/>
    <property type="match status" value="1"/>
</dbReference>
<evidence type="ECO:0000256" key="3">
    <source>
        <dbReference type="ARBA" id="ARBA00012071"/>
    </source>
</evidence>
<comment type="pathway">
    <text evidence="2 13">Glycolipid biosynthesis; lipid IV(A) biosynthesis; lipid IV(A) from (3R)-3-hydroxytetradecanoyl-[acyl-carrier-protein] and UDP-N-acetyl-alpha-D-glucosamine: step 6/6.</text>
</comment>
<feature type="binding site" evidence="13">
    <location>
        <begin position="37"/>
        <end position="44"/>
    </location>
    <ligand>
        <name>ATP</name>
        <dbReference type="ChEBI" id="CHEBI:30616"/>
    </ligand>
</feature>
<dbReference type="EMBL" id="LNQR01000056">
    <property type="protein sequence ID" value="KWT86802.1"/>
    <property type="molecule type" value="Genomic_DNA"/>
</dbReference>
<evidence type="ECO:0000256" key="12">
    <source>
        <dbReference type="ARBA" id="ARBA00029757"/>
    </source>
</evidence>
<proteinExistence type="inferred from homology"/>
<dbReference type="HAMAP" id="MF_00409">
    <property type="entry name" value="LpxK"/>
    <property type="match status" value="1"/>
</dbReference>
<sequence length="346" mass="37749">MNALQYIYYSAFRWKKQRALKRRGRLPHPVVSIGNLTVGGTGKTPAAVVLAKEAQRRGLTPVILTRGYKGTIKGPCFVSRGNGPILTAKEGGDEPVLMANRLPGVEIIKGSNRYEAGLLSERGDFFILDDGFQHWGLHRDVDIVLIDGINPFGSGGLLPTGRLRQPIEALKRADFIVKTKMLISTKEPYTPGYLINGTAIPPPASSGFIYGAAHTPSQLLGLDGTTYPLSHISGRRVLAFCAIGNPAGFSQTLFSLGSSLGAEIVQMTAFRDHHYYTDADALKIRKTAEAYRAELILTTEKDLLKLPKIMSDALALCIDFTIDAGFYDEVFTLALSKQMSNIIYSK</sequence>
<comment type="catalytic activity">
    <reaction evidence="13">
        <text>a lipid A disaccharide + ATP = a lipid IVA + ADP + H(+)</text>
        <dbReference type="Rhea" id="RHEA:67840"/>
        <dbReference type="ChEBI" id="CHEBI:15378"/>
        <dbReference type="ChEBI" id="CHEBI:30616"/>
        <dbReference type="ChEBI" id="CHEBI:176343"/>
        <dbReference type="ChEBI" id="CHEBI:176425"/>
        <dbReference type="ChEBI" id="CHEBI:456216"/>
        <dbReference type="EC" id="2.7.1.130"/>
    </reaction>
</comment>
<keyword evidence="5 13" id="KW-0444">Lipid biosynthesis</keyword>
<evidence type="ECO:0000256" key="4">
    <source>
        <dbReference type="ARBA" id="ARBA00016436"/>
    </source>
</evidence>
<name>A0ABR5SFS4_9BACT</name>
<reference evidence="14 15" key="1">
    <citation type="submission" date="2015-11" db="EMBL/GenBank/DDBJ databases">
        <authorList>
            <person name="Lin W."/>
        </authorList>
    </citation>
    <scope>NUCLEOTIDE SEQUENCE [LARGE SCALE GENOMIC DNA]</scope>
    <source>
        <strain evidence="14 15">HCH-1</strain>
    </source>
</reference>
<evidence type="ECO:0000256" key="2">
    <source>
        <dbReference type="ARBA" id="ARBA00004870"/>
    </source>
</evidence>
<evidence type="ECO:0000256" key="6">
    <source>
        <dbReference type="ARBA" id="ARBA00022556"/>
    </source>
</evidence>
<comment type="caution">
    <text evidence="14">The sequence shown here is derived from an EMBL/GenBank/DDBJ whole genome shotgun (WGS) entry which is preliminary data.</text>
</comment>
<evidence type="ECO:0000313" key="15">
    <source>
        <dbReference type="Proteomes" id="UP000060487"/>
    </source>
</evidence>
<keyword evidence="15" id="KW-1185">Reference proteome</keyword>
<evidence type="ECO:0000256" key="5">
    <source>
        <dbReference type="ARBA" id="ARBA00022516"/>
    </source>
</evidence>
<dbReference type="InterPro" id="IPR003758">
    <property type="entry name" value="LpxK"/>
</dbReference>
<dbReference type="GO" id="GO:0009029">
    <property type="term" value="F:lipid-A 4'-kinase activity"/>
    <property type="evidence" value="ECO:0007669"/>
    <property type="project" value="UniProtKB-EC"/>
</dbReference>
<keyword evidence="7 13" id="KW-0808">Transferase</keyword>